<feature type="chain" id="PRO_5021954467" evidence="8">
    <location>
        <begin position="20"/>
        <end position="435"/>
    </location>
</feature>
<keyword evidence="4" id="KW-1134">Transmembrane beta strand</keyword>
<evidence type="ECO:0000256" key="8">
    <source>
        <dbReference type="SAM" id="SignalP"/>
    </source>
</evidence>
<evidence type="ECO:0000256" key="2">
    <source>
        <dbReference type="ARBA" id="ARBA00007613"/>
    </source>
</evidence>
<evidence type="ECO:0000256" key="3">
    <source>
        <dbReference type="ARBA" id="ARBA00022448"/>
    </source>
</evidence>
<dbReference type="PANTHER" id="PTHR30026:SF20">
    <property type="entry name" value="OUTER MEMBRANE PROTEIN TOLC"/>
    <property type="match status" value="1"/>
</dbReference>
<evidence type="ECO:0000313" key="9">
    <source>
        <dbReference type="EMBL" id="TVO54347.1"/>
    </source>
</evidence>
<dbReference type="InterPro" id="IPR010130">
    <property type="entry name" value="T1SS_OMP_TolC"/>
</dbReference>
<dbReference type="SUPFAM" id="SSF56954">
    <property type="entry name" value="Outer membrane efflux proteins (OEP)"/>
    <property type="match status" value="1"/>
</dbReference>
<dbReference type="Proteomes" id="UP000319502">
    <property type="component" value="Unassembled WGS sequence"/>
</dbReference>
<feature type="signal peptide" evidence="8">
    <location>
        <begin position="1"/>
        <end position="19"/>
    </location>
</feature>
<evidence type="ECO:0000313" key="10">
    <source>
        <dbReference type="Proteomes" id="UP000319502"/>
    </source>
</evidence>
<dbReference type="OrthoDB" id="9813458at2"/>
<comment type="similarity">
    <text evidence="2">Belongs to the outer membrane factor (OMF) (TC 1.B.17) family.</text>
</comment>
<dbReference type="InterPro" id="IPR051906">
    <property type="entry name" value="TolC-like"/>
</dbReference>
<dbReference type="RefSeq" id="WP_144310061.1">
    <property type="nucleotide sequence ID" value="NZ_VMNK01000013.1"/>
</dbReference>
<keyword evidence="7" id="KW-0998">Cell outer membrane</keyword>
<dbReference type="PANTHER" id="PTHR30026">
    <property type="entry name" value="OUTER MEMBRANE PROTEIN TOLC"/>
    <property type="match status" value="1"/>
</dbReference>
<dbReference type="GO" id="GO:0015288">
    <property type="term" value="F:porin activity"/>
    <property type="evidence" value="ECO:0007669"/>
    <property type="project" value="TreeGrafter"/>
</dbReference>
<keyword evidence="10" id="KW-1185">Reference proteome</keyword>
<dbReference type="Gene3D" id="1.20.1600.10">
    <property type="entry name" value="Outer membrane efflux proteins (OEP)"/>
    <property type="match status" value="1"/>
</dbReference>
<reference evidence="9 10" key="1">
    <citation type="submission" date="2019-07" db="EMBL/GenBank/DDBJ databases">
        <title>The pathways for chlorine oxyanion respiration interact through the shared metabolite chlorate.</title>
        <authorList>
            <person name="Barnum T.P."/>
            <person name="Cheng Y."/>
            <person name="Hill K.A."/>
            <person name="Lucas L.N."/>
            <person name="Carlson H.K."/>
            <person name="Coates J.D."/>
        </authorList>
    </citation>
    <scope>NUCLEOTIDE SEQUENCE [LARGE SCALE GENOMIC DNA]</scope>
    <source>
        <strain evidence="9 10">SFB-3</strain>
    </source>
</reference>
<dbReference type="EMBL" id="VMNK01000013">
    <property type="protein sequence ID" value="TVO54347.1"/>
    <property type="molecule type" value="Genomic_DNA"/>
</dbReference>
<comment type="caution">
    <text evidence="9">The sequence shown here is derived from an EMBL/GenBank/DDBJ whole genome shotgun (WGS) entry which is preliminary data.</text>
</comment>
<keyword evidence="5" id="KW-0812">Transmembrane</keyword>
<organism evidence="9 10">
    <name type="scientific">Denitromonas halophila</name>
    <dbReference type="NCBI Taxonomy" id="1629404"/>
    <lineage>
        <taxon>Bacteria</taxon>
        <taxon>Pseudomonadati</taxon>
        <taxon>Pseudomonadota</taxon>
        <taxon>Betaproteobacteria</taxon>
        <taxon>Rhodocyclales</taxon>
        <taxon>Zoogloeaceae</taxon>
        <taxon>Denitromonas</taxon>
    </lineage>
</organism>
<dbReference type="Pfam" id="PF02321">
    <property type="entry name" value="OEP"/>
    <property type="match status" value="2"/>
</dbReference>
<keyword evidence="8" id="KW-0732">Signal</keyword>
<name>A0A557QN55_9RHOO</name>
<proteinExistence type="inferred from homology"/>
<comment type="subcellular location">
    <subcellularLocation>
        <location evidence="1">Cell outer membrane</location>
    </subcellularLocation>
</comment>
<accession>A0A557QN55</accession>
<evidence type="ECO:0000256" key="7">
    <source>
        <dbReference type="ARBA" id="ARBA00023237"/>
    </source>
</evidence>
<sequence length="435" mass="46716">MKRTLSVLLVSLASASAWGADLMSVYRDALEYDARFAAAKAQREAGLEKTVQGRAGVLPGIGMSASTTWNDNTYTGVDRSFNSNSYGAELRQPLFNRAAWTQYEQGKLQTTLSDTQFELARQDLILRVSEAYFAVLNAQDAAEALRALRTAATQQLELAKKSFEVGTVTVTDVHEAQSRFDLASARLIAAENALEVARQSLAQIIGKAPEGVAGLRAGAELGRPQPDDMQRWVSSAEQDSYTVQIQQIATRIADREVTRNESGHLPTLDVVARYNQSDSGGSSFGSGRSENTIRTIGLELTVPIYQGGGVSSRTREAAALLTKSEADLDDARRSAALAARQAYLGVTSGLAQVKALEAAEVSSRSALEANRLGYEVGVRINIDVLNAQSQLADTQQQLAKARYDTLIAQLRLSAAAGTLGEEEVARLNALLTSTP</sequence>
<evidence type="ECO:0000256" key="1">
    <source>
        <dbReference type="ARBA" id="ARBA00004442"/>
    </source>
</evidence>
<dbReference type="GO" id="GO:0009279">
    <property type="term" value="C:cell outer membrane"/>
    <property type="evidence" value="ECO:0007669"/>
    <property type="project" value="UniProtKB-SubCell"/>
</dbReference>
<dbReference type="AlphaFoldDB" id="A0A557QN55"/>
<protein>
    <submittedName>
        <fullName evidence="9">TolC family outer membrane protein</fullName>
    </submittedName>
</protein>
<dbReference type="NCBIfam" id="TIGR01844">
    <property type="entry name" value="type_I_sec_TolC"/>
    <property type="match status" value="1"/>
</dbReference>
<gene>
    <name evidence="9" type="ORF">FHP91_13315</name>
</gene>
<dbReference type="InterPro" id="IPR003423">
    <property type="entry name" value="OMP_efflux"/>
</dbReference>
<keyword evidence="3" id="KW-0813">Transport</keyword>
<keyword evidence="6" id="KW-0472">Membrane</keyword>
<evidence type="ECO:0000256" key="6">
    <source>
        <dbReference type="ARBA" id="ARBA00023136"/>
    </source>
</evidence>
<evidence type="ECO:0000256" key="4">
    <source>
        <dbReference type="ARBA" id="ARBA00022452"/>
    </source>
</evidence>
<dbReference type="GO" id="GO:0015562">
    <property type="term" value="F:efflux transmembrane transporter activity"/>
    <property type="evidence" value="ECO:0007669"/>
    <property type="project" value="InterPro"/>
</dbReference>
<dbReference type="GO" id="GO:1990281">
    <property type="term" value="C:efflux pump complex"/>
    <property type="evidence" value="ECO:0007669"/>
    <property type="project" value="TreeGrafter"/>
</dbReference>
<evidence type="ECO:0000256" key="5">
    <source>
        <dbReference type="ARBA" id="ARBA00022692"/>
    </source>
</evidence>